<dbReference type="OrthoDB" id="2781053at2"/>
<accession>A0A368JSE0</accession>
<dbReference type="PROSITE" id="PS51257">
    <property type="entry name" value="PROKAR_LIPOPROTEIN"/>
    <property type="match status" value="1"/>
</dbReference>
<dbReference type="EMBL" id="QOWE01000009">
    <property type="protein sequence ID" value="RCR69101.1"/>
    <property type="molecule type" value="Genomic_DNA"/>
</dbReference>
<evidence type="ECO:0000313" key="3">
    <source>
        <dbReference type="Proteomes" id="UP000253383"/>
    </source>
</evidence>
<organism evidence="2 3">
    <name type="scientific">Larkinella punicea</name>
    <dbReference type="NCBI Taxonomy" id="2315727"/>
    <lineage>
        <taxon>Bacteria</taxon>
        <taxon>Pseudomonadati</taxon>
        <taxon>Bacteroidota</taxon>
        <taxon>Cytophagia</taxon>
        <taxon>Cytophagales</taxon>
        <taxon>Spirosomataceae</taxon>
        <taxon>Larkinella</taxon>
    </lineage>
</organism>
<keyword evidence="3" id="KW-1185">Reference proteome</keyword>
<evidence type="ECO:0008006" key="4">
    <source>
        <dbReference type="Google" id="ProtNLM"/>
    </source>
</evidence>
<name>A0A368JSE0_9BACT</name>
<proteinExistence type="predicted"/>
<comment type="caution">
    <text evidence="2">The sequence shown here is derived from an EMBL/GenBank/DDBJ whole genome shotgun (WGS) entry which is preliminary data.</text>
</comment>
<keyword evidence="1" id="KW-0732">Signal</keyword>
<protein>
    <recommendedName>
        <fullName evidence="4">Lipoprotein</fullName>
    </recommendedName>
</protein>
<evidence type="ECO:0000313" key="2">
    <source>
        <dbReference type="EMBL" id="RCR69101.1"/>
    </source>
</evidence>
<dbReference type="RefSeq" id="WP_114406277.1">
    <property type="nucleotide sequence ID" value="NZ_QOWE01000009.1"/>
</dbReference>
<reference evidence="2 3" key="1">
    <citation type="submission" date="2018-07" db="EMBL/GenBank/DDBJ databases">
        <title>Genome analysis of Larkinella rosea.</title>
        <authorList>
            <person name="Zhou Z."/>
            <person name="Wang G."/>
        </authorList>
    </citation>
    <scope>NUCLEOTIDE SEQUENCE [LARGE SCALE GENOMIC DNA]</scope>
    <source>
        <strain evidence="3">zzj9</strain>
    </source>
</reference>
<dbReference type="Proteomes" id="UP000253383">
    <property type="component" value="Unassembled WGS sequence"/>
</dbReference>
<feature type="chain" id="PRO_5017017001" description="Lipoprotein" evidence="1">
    <location>
        <begin position="21"/>
        <end position="237"/>
    </location>
</feature>
<evidence type="ECO:0000256" key="1">
    <source>
        <dbReference type="SAM" id="SignalP"/>
    </source>
</evidence>
<sequence>MKFVKWTFAAMWLFMGAACQDSEVNPNGPVILTNSDFRNNTDGWVAEVTDYSTAQEEIIEFQSGHKALPEPLDVSKKSFMLSGHNRSDDLFMFLKKKVTGLKPNQTYSIDFEVELASKYGDNSVGIGGSPGGSVYLKAGVLATEPKKVKEGDDYRLNIDKGNQATGSDAVPVLGNIGAGADATQYKLIQRSTTQPITAKTNEAGELWLLVGTDSGFEGLTNLYYNKIKVVAEVKPGN</sequence>
<feature type="signal peptide" evidence="1">
    <location>
        <begin position="1"/>
        <end position="20"/>
    </location>
</feature>
<gene>
    <name evidence="2" type="ORF">DUE52_12070</name>
</gene>
<dbReference type="AlphaFoldDB" id="A0A368JSE0"/>